<dbReference type="AlphaFoldDB" id="A0A8H4ARC3"/>
<organism evidence="2 3">
    <name type="scientific">Gigaspora margarita</name>
    <dbReference type="NCBI Taxonomy" id="4874"/>
    <lineage>
        <taxon>Eukaryota</taxon>
        <taxon>Fungi</taxon>
        <taxon>Fungi incertae sedis</taxon>
        <taxon>Mucoromycota</taxon>
        <taxon>Glomeromycotina</taxon>
        <taxon>Glomeromycetes</taxon>
        <taxon>Diversisporales</taxon>
        <taxon>Gigasporaceae</taxon>
        <taxon>Gigaspora</taxon>
    </lineage>
</organism>
<keyword evidence="1" id="KW-1133">Transmembrane helix</keyword>
<proteinExistence type="predicted"/>
<protein>
    <submittedName>
        <fullName evidence="2">Uncharacterized protein</fullName>
    </submittedName>
</protein>
<evidence type="ECO:0000313" key="3">
    <source>
        <dbReference type="Proteomes" id="UP000439903"/>
    </source>
</evidence>
<accession>A0A8H4ARC3</accession>
<dbReference type="Proteomes" id="UP000439903">
    <property type="component" value="Unassembled WGS sequence"/>
</dbReference>
<gene>
    <name evidence="2" type="ORF">F8M41_014903</name>
</gene>
<evidence type="ECO:0000256" key="1">
    <source>
        <dbReference type="SAM" id="Phobius"/>
    </source>
</evidence>
<comment type="caution">
    <text evidence="2">The sequence shown here is derived from an EMBL/GenBank/DDBJ whole genome shotgun (WGS) entry which is preliminary data.</text>
</comment>
<evidence type="ECO:0000313" key="2">
    <source>
        <dbReference type="EMBL" id="KAF0524825.1"/>
    </source>
</evidence>
<reference evidence="2 3" key="1">
    <citation type="journal article" date="2019" name="Environ. Microbiol.">
        <title>At the nexus of three kingdoms: the genome of the mycorrhizal fungus Gigaspora margarita provides insights into plant, endobacterial and fungal interactions.</title>
        <authorList>
            <person name="Venice F."/>
            <person name="Ghignone S."/>
            <person name="Salvioli di Fossalunga A."/>
            <person name="Amselem J."/>
            <person name="Novero M."/>
            <person name="Xianan X."/>
            <person name="Sedzielewska Toro K."/>
            <person name="Morin E."/>
            <person name="Lipzen A."/>
            <person name="Grigoriev I.V."/>
            <person name="Henrissat B."/>
            <person name="Martin F.M."/>
            <person name="Bonfante P."/>
        </authorList>
    </citation>
    <scope>NUCLEOTIDE SEQUENCE [LARGE SCALE GENOMIC DNA]</scope>
    <source>
        <strain evidence="2 3">BEG34</strain>
    </source>
</reference>
<feature type="transmembrane region" description="Helical" evidence="1">
    <location>
        <begin position="45"/>
        <end position="64"/>
    </location>
</feature>
<name>A0A8H4ARC3_GIGMA</name>
<keyword evidence="3" id="KW-1185">Reference proteome</keyword>
<feature type="transmembrane region" description="Helical" evidence="1">
    <location>
        <begin position="7"/>
        <end position="33"/>
    </location>
</feature>
<dbReference type="EMBL" id="WTPW01000308">
    <property type="protein sequence ID" value="KAF0524825.1"/>
    <property type="molecule type" value="Genomic_DNA"/>
</dbReference>
<keyword evidence="1" id="KW-0472">Membrane</keyword>
<keyword evidence="1" id="KW-0812">Transmembrane</keyword>
<sequence>MHRIKPFYFLAKNICLGLGSVGGIIGLGGVIVISRGGGGGIITRGGAIVGLEGSAIVNTHFSYLNTRKNHDK</sequence>